<dbReference type="PANTHER" id="PTHR10210:SF53">
    <property type="entry name" value="GH23275P"/>
    <property type="match status" value="1"/>
</dbReference>
<comment type="similarity">
    <text evidence="1">Belongs to the ribose-phosphate pyrophosphokinase family.</text>
</comment>
<dbReference type="GO" id="GO:0004749">
    <property type="term" value="F:ribose phosphate diphosphokinase activity"/>
    <property type="evidence" value="ECO:0007669"/>
    <property type="project" value="TreeGrafter"/>
</dbReference>
<protein>
    <recommendedName>
        <fullName evidence="3">Ribose-phosphate pyrophosphokinase N-terminal domain-containing protein</fullName>
    </recommendedName>
</protein>
<dbReference type="GO" id="GO:0002189">
    <property type="term" value="C:ribose phosphate diphosphokinase complex"/>
    <property type="evidence" value="ECO:0007669"/>
    <property type="project" value="TreeGrafter"/>
</dbReference>
<dbReference type="PANTHER" id="PTHR10210">
    <property type="entry name" value="RIBOSE-PHOSPHATE DIPHOSPHOKINASE FAMILY MEMBER"/>
    <property type="match status" value="1"/>
</dbReference>
<dbReference type="GO" id="GO:0005524">
    <property type="term" value="F:ATP binding"/>
    <property type="evidence" value="ECO:0007669"/>
    <property type="project" value="TreeGrafter"/>
</dbReference>
<dbReference type="Pfam" id="PF13793">
    <property type="entry name" value="Pribosyltran_N"/>
    <property type="match status" value="1"/>
</dbReference>
<organism evidence="4 5">
    <name type="scientific">Pristionchus mayeri</name>
    <dbReference type="NCBI Taxonomy" id="1317129"/>
    <lineage>
        <taxon>Eukaryota</taxon>
        <taxon>Metazoa</taxon>
        <taxon>Ecdysozoa</taxon>
        <taxon>Nematoda</taxon>
        <taxon>Chromadorea</taxon>
        <taxon>Rhabditida</taxon>
        <taxon>Rhabditina</taxon>
        <taxon>Diplogasteromorpha</taxon>
        <taxon>Diplogasteroidea</taxon>
        <taxon>Neodiplogasteridae</taxon>
        <taxon>Pristionchus</taxon>
    </lineage>
</organism>
<dbReference type="FunFam" id="3.40.50.2020:FF:000031">
    <property type="entry name" value="Probable PRS4-ribose-phosphate pyrophosphokinase 3"/>
    <property type="match status" value="1"/>
</dbReference>
<dbReference type="GO" id="GO:0006015">
    <property type="term" value="P:5-phosphoribose 1-diphosphate biosynthetic process"/>
    <property type="evidence" value="ECO:0007669"/>
    <property type="project" value="TreeGrafter"/>
</dbReference>
<dbReference type="InterPro" id="IPR000836">
    <property type="entry name" value="PRTase_dom"/>
</dbReference>
<evidence type="ECO:0000256" key="1">
    <source>
        <dbReference type="ARBA" id="ARBA00006478"/>
    </source>
</evidence>
<dbReference type="CDD" id="cd06223">
    <property type="entry name" value="PRTases_typeI"/>
    <property type="match status" value="1"/>
</dbReference>
<dbReference type="SMART" id="SM01400">
    <property type="entry name" value="Pribosyltran_N"/>
    <property type="match status" value="1"/>
</dbReference>
<dbReference type="AlphaFoldDB" id="A0AAN5DD13"/>
<dbReference type="GO" id="GO:0005737">
    <property type="term" value="C:cytoplasm"/>
    <property type="evidence" value="ECO:0007669"/>
    <property type="project" value="TreeGrafter"/>
</dbReference>
<comment type="caution">
    <text evidence="4">The sequence shown here is derived from an EMBL/GenBank/DDBJ whole genome shotgun (WGS) entry which is preliminary data.</text>
</comment>
<keyword evidence="2" id="KW-0545">Nucleotide biosynthesis</keyword>
<dbReference type="SUPFAM" id="SSF53271">
    <property type="entry name" value="PRTase-like"/>
    <property type="match status" value="2"/>
</dbReference>
<keyword evidence="5" id="KW-1185">Reference proteome</keyword>
<dbReference type="Proteomes" id="UP001328107">
    <property type="component" value="Unassembled WGS sequence"/>
</dbReference>
<dbReference type="EMBL" id="BTRK01000006">
    <property type="protein sequence ID" value="GMR60859.1"/>
    <property type="molecule type" value="Genomic_DNA"/>
</dbReference>
<evidence type="ECO:0000313" key="4">
    <source>
        <dbReference type="EMBL" id="GMR60859.1"/>
    </source>
</evidence>
<gene>
    <name evidence="4" type="ORF">PMAYCL1PPCAC_31054</name>
</gene>
<reference evidence="5" key="1">
    <citation type="submission" date="2022-10" db="EMBL/GenBank/DDBJ databases">
        <title>Genome assembly of Pristionchus species.</title>
        <authorList>
            <person name="Yoshida K."/>
            <person name="Sommer R.J."/>
        </authorList>
    </citation>
    <scope>NUCLEOTIDE SEQUENCE [LARGE SCALE GENOMIC DNA]</scope>
    <source>
        <strain evidence="5">RS5460</strain>
    </source>
</reference>
<dbReference type="InterPro" id="IPR029099">
    <property type="entry name" value="Pribosyltran_N"/>
</dbReference>
<proteinExistence type="inferred from homology"/>
<feature type="non-terminal residue" evidence="4">
    <location>
        <position position="1"/>
    </location>
</feature>
<dbReference type="GO" id="GO:0000287">
    <property type="term" value="F:magnesium ion binding"/>
    <property type="evidence" value="ECO:0007669"/>
    <property type="project" value="InterPro"/>
</dbReference>
<name>A0AAN5DD13_9BILA</name>
<evidence type="ECO:0000256" key="2">
    <source>
        <dbReference type="ARBA" id="ARBA00022727"/>
    </source>
</evidence>
<evidence type="ECO:0000313" key="5">
    <source>
        <dbReference type="Proteomes" id="UP001328107"/>
    </source>
</evidence>
<dbReference type="Pfam" id="PF14572">
    <property type="entry name" value="Pribosyl_synth"/>
    <property type="match status" value="1"/>
</dbReference>
<dbReference type="NCBIfam" id="TIGR01251">
    <property type="entry name" value="ribP_PPkin"/>
    <property type="match status" value="1"/>
</dbReference>
<accession>A0AAN5DD13</accession>
<dbReference type="GO" id="GO:0006164">
    <property type="term" value="P:purine nucleotide biosynthetic process"/>
    <property type="evidence" value="ECO:0007669"/>
    <property type="project" value="TreeGrafter"/>
</dbReference>
<dbReference type="InterPro" id="IPR029057">
    <property type="entry name" value="PRTase-like"/>
</dbReference>
<feature type="domain" description="Ribose-phosphate pyrophosphokinase N-terminal" evidence="3">
    <location>
        <begin position="22"/>
        <end position="137"/>
    </location>
</feature>
<dbReference type="FunFam" id="3.40.50.2020:FF:000068">
    <property type="entry name" value="Predicted protein"/>
    <property type="match status" value="1"/>
</dbReference>
<sequence>FTSQFLFSSSHSLSAMDRCSGMVLLSGNSHPELSRLVAERLGIPQGDAVVYNNTCSETTVNIKESVRSKHVFILQTGTKNVNNDIMEMLILIYACRTSTAKSITVVIPYLPYSKQCRVVRRSSIAIKLIADLIDKTGACRVVSMDLYKKELQGFFSIPVDNLRAIHLIIPFIRENVSDFKNAVIVAKNPEVLPKAASYSEKLKCGVAVIHGTYECDRQAAAEPSLPDNATTDDSKSAMSPPLSLVGDVSGKIAIVVDNIIDEAHSFVEAAELLKTRGAYKVYVVGTHGLLSGDAPAIIEDSFITQVIVTNTVPHDLQKMRSHKIRTVDISSLLCEAIRRIYHNESMGILFREMQEH</sequence>
<evidence type="ECO:0000259" key="3">
    <source>
        <dbReference type="Pfam" id="PF13793"/>
    </source>
</evidence>
<dbReference type="Gene3D" id="3.40.50.2020">
    <property type="match status" value="2"/>
</dbReference>
<dbReference type="InterPro" id="IPR005946">
    <property type="entry name" value="Rib-P_diPkinase"/>
</dbReference>